<proteinExistence type="inferred from homology"/>
<protein>
    <recommendedName>
        <fullName evidence="2">Terpene synthase</fullName>
        <ecNumber evidence="2">4.2.3.-</ecNumber>
    </recommendedName>
</protein>
<comment type="cofactor">
    <cofactor evidence="2">
        <name>Mg(2+)</name>
        <dbReference type="ChEBI" id="CHEBI:18420"/>
    </cofactor>
</comment>
<keyword evidence="2" id="KW-0460">Magnesium</keyword>
<evidence type="ECO:0000256" key="2">
    <source>
        <dbReference type="RuleBase" id="RU366034"/>
    </source>
</evidence>
<sequence>MAEDYELIDVPAVWCPIPEGIHPQWRALHADAVDWMDRLGIYRDDDHRARNAASGAGELAARVAPGGTEDALRVYTRFLMWLFSFDDGYCSEGMFGRRPQDLAVVTARMLRVAETPAPDRMFDDDPWTSGLRDIRLSLDSLASPAQISRWVMALRMYLFSQVWEASHRSCSTIPDLNDYVAMRIFSGSLDVCASLLDVVHGCEAGVDELCRPAVRALTEMMSLLVSIDNDIMSYHKEINRSGDPQRVLDLLMRRDGCTLNEAVRRTVGIRDRILLRYLTLRDEVAVAADPPLRRYLAGLDGWIRGNLDWGRKCARYLHLDNPISLPTDFAETPSDSTTGPLPIPTVSWWWQDFRLGSRCPAPALS</sequence>
<name>A0A2A9FIW7_9PSEU</name>
<dbReference type="PANTHER" id="PTHR35201">
    <property type="entry name" value="TERPENE SYNTHASE"/>
    <property type="match status" value="1"/>
</dbReference>
<comment type="similarity">
    <text evidence="2">Belongs to the terpene synthase family.</text>
</comment>
<evidence type="ECO:0000313" key="3">
    <source>
        <dbReference type="EMBL" id="PFG50706.1"/>
    </source>
</evidence>
<evidence type="ECO:0000313" key="4">
    <source>
        <dbReference type="Proteomes" id="UP000243542"/>
    </source>
</evidence>
<dbReference type="Proteomes" id="UP000243542">
    <property type="component" value="Unassembled WGS sequence"/>
</dbReference>
<dbReference type="Pfam" id="PF19086">
    <property type="entry name" value="Terpene_syn_C_2"/>
    <property type="match status" value="1"/>
</dbReference>
<organism evidence="3 4">
    <name type="scientific">Amycolatopsis sulphurea</name>
    <dbReference type="NCBI Taxonomy" id="76022"/>
    <lineage>
        <taxon>Bacteria</taxon>
        <taxon>Bacillati</taxon>
        <taxon>Actinomycetota</taxon>
        <taxon>Actinomycetes</taxon>
        <taxon>Pseudonocardiales</taxon>
        <taxon>Pseudonocardiaceae</taxon>
        <taxon>Amycolatopsis</taxon>
    </lineage>
</organism>
<dbReference type="InterPro" id="IPR034686">
    <property type="entry name" value="Terpene_cyclase-like_2"/>
</dbReference>
<reference evidence="3 4" key="1">
    <citation type="submission" date="2017-10" db="EMBL/GenBank/DDBJ databases">
        <title>Sequencing the genomes of 1000 actinobacteria strains.</title>
        <authorList>
            <person name="Klenk H.-P."/>
        </authorList>
    </citation>
    <scope>NUCLEOTIDE SEQUENCE [LARGE SCALE GENOMIC DNA]</scope>
    <source>
        <strain evidence="3 4">DSM 46092</strain>
    </source>
</reference>
<dbReference type="SFLD" id="SFLDG01020">
    <property type="entry name" value="Terpene_Cyclase_Like_2"/>
    <property type="match status" value="1"/>
</dbReference>
<dbReference type="RefSeq" id="WP_141544567.1">
    <property type="nucleotide sequence ID" value="NZ_JBIAKZ010000033.1"/>
</dbReference>
<dbReference type="EMBL" id="PDJK01000002">
    <property type="protein sequence ID" value="PFG50706.1"/>
    <property type="molecule type" value="Genomic_DNA"/>
</dbReference>
<gene>
    <name evidence="3" type="ORF">ATK36_5953</name>
</gene>
<dbReference type="GO" id="GO:0046872">
    <property type="term" value="F:metal ion binding"/>
    <property type="evidence" value="ECO:0007669"/>
    <property type="project" value="UniProtKB-KW"/>
</dbReference>
<dbReference type="SFLD" id="SFLDS00005">
    <property type="entry name" value="Isoprenoid_Synthase_Type_I"/>
    <property type="match status" value="1"/>
</dbReference>
<dbReference type="InterPro" id="IPR008949">
    <property type="entry name" value="Isoprenoid_synthase_dom_sf"/>
</dbReference>
<dbReference type="SUPFAM" id="SSF48576">
    <property type="entry name" value="Terpenoid synthases"/>
    <property type="match status" value="1"/>
</dbReference>
<keyword evidence="4" id="KW-1185">Reference proteome</keyword>
<comment type="caution">
    <text evidence="3">The sequence shown here is derived from an EMBL/GenBank/DDBJ whole genome shotgun (WGS) entry which is preliminary data.</text>
</comment>
<dbReference type="AlphaFoldDB" id="A0A2A9FIW7"/>
<dbReference type="EC" id="4.2.3.-" evidence="2"/>
<dbReference type="PANTHER" id="PTHR35201:SF4">
    <property type="entry name" value="BETA-PINACENE SYNTHASE-RELATED"/>
    <property type="match status" value="1"/>
</dbReference>
<keyword evidence="2" id="KW-0479">Metal-binding</keyword>
<accession>A0A2A9FIW7</accession>
<dbReference type="Gene3D" id="1.10.600.10">
    <property type="entry name" value="Farnesyl Diphosphate Synthase"/>
    <property type="match status" value="1"/>
</dbReference>
<evidence type="ECO:0000256" key="1">
    <source>
        <dbReference type="ARBA" id="ARBA00023239"/>
    </source>
</evidence>
<dbReference type="GO" id="GO:0010333">
    <property type="term" value="F:terpene synthase activity"/>
    <property type="evidence" value="ECO:0007669"/>
    <property type="project" value="InterPro"/>
</dbReference>
<keyword evidence="1 2" id="KW-0456">Lyase</keyword>